<comment type="caution">
    <text evidence="1">The sequence shown here is derived from an EMBL/GenBank/DDBJ whole genome shotgun (WGS) entry which is preliminary data.</text>
</comment>
<dbReference type="SUPFAM" id="SSF47413">
    <property type="entry name" value="lambda repressor-like DNA-binding domains"/>
    <property type="match status" value="2"/>
</dbReference>
<dbReference type="InterPro" id="IPR001387">
    <property type="entry name" value="Cro/C1-type_HTH"/>
</dbReference>
<evidence type="ECO:0000313" key="2">
    <source>
        <dbReference type="Proteomes" id="UP000192573"/>
    </source>
</evidence>
<name>A0A1V8NSA2_CITBR</name>
<reference evidence="1 2" key="1">
    <citation type="submission" date="2017-03" db="EMBL/GenBank/DDBJ databases">
        <authorList>
            <person name="Afonso C.L."/>
            <person name="Miller P.J."/>
            <person name="Scott M.A."/>
            <person name="Spackman E."/>
            <person name="Goraichik I."/>
            <person name="Dimitrov K.M."/>
            <person name="Suarez D.L."/>
            <person name="Swayne D.E."/>
        </authorList>
    </citation>
    <scope>NUCLEOTIDE SEQUENCE [LARGE SCALE GENOMIC DNA]</scope>
    <source>
        <strain evidence="1 2">ATCC 51113</strain>
    </source>
</reference>
<dbReference type="CDD" id="cd00093">
    <property type="entry name" value="HTH_XRE"/>
    <property type="match status" value="1"/>
</dbReference>
<evidence type="ECO:0000313" key="1">
    <source>
        <dbReference type="EMBL" id="OQM39290.1"/>
    </source>
</evidence>
<sequence length="198" mass="22540">MKSIYDIRRKNLNEIIRRDFDDTQLRFAERVKRSQNLVNRWCTGIKNIGPNAARIIEEAARKEKFWLDVDHELDAVQADIFIPATDDGEWTVEKQAAATLNSWMRKNTEMTSEKKVAVAAGIGPATVNRIMKAEVSTTIGVLSSLARAFGHEAYEMIIPVGAPGVIDYDHRLYAALPQEEKNKITSFINFVFEQNKRK</sequence>
<gene>
    <name evidence="1" type="ORF">BZK42_25770</name>
</gene>
<dbReference type="EMBL" id="NAEW01000027">
    <property type="protein sequence ID" value="OQM39290.1"/>
    <property type="molecule type" value="Genomic_DNA"/>
</dbReference>
<dbReference type="RefSeq" id="WP_080860892.1">
    <property type="nucleotide sequence ID" value="NZ_CP077405.1"/>
</dbReference>
<accession>A0A1V8NSA2</accession>
<dbReference type="InterPro" id="IPR010982">
    <property type="entry name" value="Lambda_DNA-bd_dom_sf"/>
</dbReference>
<proteinExistence type="predicted"/>
<dbReference type="AlphaFoldDB" id="A0A1V8NSA2"/>
<protein>
    <submittedName>
        <fullName evidence="1">Transcriptional regulator</fullName>
    </submittedName>
</protein>
<dbReference type="Gene3D" id="1.10.260.40">
    <property type="entry name" value="lambda repressor-like DNA-binding domains"/>
    <property type="match status" value="1"/>
</dbReference>
<organism evidence="1 2">
    <name type="scientific">Citrobacter braakii</name>
    <dbReference type="NCBI Taxonomy" id="57706"/>
    <lineage>
        <taxon>Bacteria</taxon>
        <taxon>Pseudomonadati</taxon>
        <taxon>Pseudomonadota</taxon>
        <taxon>Gammaproteobacteria</taxon>
        <taxon>Enterobacterales</taxon>
        <taxon>Enterobacteriaceae</taxon>
        <taxon>Citrobacter</taxon>
        <taxon>Citrobacter freundii complex</taxon>
    </lineage>
</organism>
<dbReference type="Proteomes" id="UP000192573">
    <property type="component" value="Unassembled WGS sequence"/>
</dbReference>
<dbReference type="GO" id="GO:0003677">
    <property type="term" value="F:DNA binding"/>
    <property type="evidence" value="ECO:0007669"/>
    <property type="project" value="InterPro"/>
</dbReference>